<proteinExistence type="predicted"/>
<evidence type="ECO:0000256" key="2">
    <source>
        <dbReference type="ARBA" id="ARBA00022525"/>
    </source>
</evidence>
<organism evidence="4 5">
    <name type="scientific">Fusarium albosuccineum</name>
    <dbReference type="NCBI Taxonomy" id="1237068"/>
    <lineage>
        <taxon>Eukaryota</taxon>
        <taxon>Fungi</taxon>
        <taxon>Dikarya</taxon>
        <taxon>Ascomycota</taxon>
        <taxon>Pezizomycotina</taxon>
        <taxon>Sordariomycetes</taxon>
        <taxon>Hypocreomycetidae</taxon>
        <taxon>Hypocreales</taxon>
        <taxon>Nectriaceae</taxon>
        <taxon>Fusarium</taxon>
        <taxon>Fusarium decemcellulare species complex</taxon>
    </lineage>
</organism>
<name>A0A8H4P7K7_9HYPO</name>
<keyword evidence="5" id="KW-1185">Reference proteome</keyword>
<sequence length="192" mass="21441">MMLLQLVFAILLPPFVVGAKPPYGSVNPVKGLNLNYDYTRTCTVASRGHGKDDSEAIIEAFKECKKDSLIVFKNTTYNIGKVLKFTDLDNVKIDIKGTLRWNDDLDYWLENSLPIGPGTSQDEYPPAAYQNQTTAFILGGTHLYVEGHGYGTFNGNGQAWYDLIKGESNYPNRPHAIVITATDSYFHGLRWA</sequence>
<evidence type="ECO:0000313" key="5">
    <source>
        <dbReference type="Proteomes" id="UP000554235"/>
    </source>
</evidence>
<accession>A0A8H4P7K7</accession>
<dbReference type="PANTHER" id="PTHR31736">
    <property type="match status" value="1"/>
</dbReference>
<dbReference type="SUPFAM" id="SSF51126">
    <property type="entry name" value="Pectin lyase-like"/>
    <property type="match status" value="1"/>
</dbReference>
<feature type="chain" id="PRO_5034567195" evidence="3">
    <location>
        <begin position="19"/>
        <end position="192"/>
    </location>
</feature>
<dbReference type="EMBL" id="JAADYS010002256">
    <property type="protein sequence ID" value="KAF4459106.1"/>
    <property type="molecule type" value="Genomic_DNA"/>
</dbReference>
<keyword evidence="2" id="KW-0964">Secreted</keyword>
<evidence type="ECO:0000256" key="1">
    <source>
        <dbReference type="ARBA" id="ARBA00004613"/>
    </source>
</evidence>
<evidence type="ECO:0000256" key="3">
    <source>
        <dbReference type="SAM" id="SignalP"/>
    </source>
</evidence>
<gene>
    <name evidence="4" type="ORF">FALBO_14143</name>
</gene>
<dbReference type="GO" id="GO:0005576">
    <property type="term" value="C:extracellular region"/>
    <property type="evidence" value="ECO:0007669"/>
    <property type="project" value="UniProtKB-SubCell"/>
</dbReference>
<keyword evidence="3" id="KW-0732">Signal</keyword>
<dbReference type="Gene3D" id="2.160.20.10">
    <property type="entry name" value="Single-stranded right-handed beta-helix, Pectin lyase-like"/>
    <property type="match status" value="1"/>
</dbReference>
<evidence type="ECO:0000313" key="4">
    <source>
        <dbReference type="EMBL" id="KAF4459106.1"/>
    </source>
</evidence>
<dbReference type="AlphaFoldDB" id="A0A8H4P7K7"/>
<comment type="subcellular location">
    <subcellularLocation>
        <location evidence="1">Secreted</location>
    </subcellularLocation>
</comment>
<dbReference type="PANTHER" id="PTHR31736:SF8">
    <property type="entry name" value="PUTATIVE (AFU_ORTHOLOGUE AFUA_7G06410)-RELATED"/>
    <property type="match status" value="1"/>
</dbReference>
<dbReference type="InterPro" id="IPR011050">
    <property type="entry name" value="Pectin_lyase_fold/virulence"/>
</dbReference>
<feature type="signal peptide" evidence="3">
    <location>
        <begin position="1"/>
        <end position="18"/>
    </location>
</feature>
<protein>
    <submittedName>
        <fullName evidence="4">Polygalacturonase</fullName>
    </submittedName>
</protein>
<reference evidence="4 5" key="1">
    <citation type="submission" date="2020-01" db="EMBL/GenBank/DDBJ databases">
        <title>Identification and distribution of gene clusters putatively required for synthesis of sphingolipid metabolism inhibitors in phylogenetically diverse species of the filamentous fungus Fusarium.</title>
        <authorList>
            <person name="Kim H.-S."/>
            <person name="Busman M."/>
            <person name="Brown D.W."/>
            <person name="Divon H."/>
            <person name="Uhlig S."/>
            <person name="Proctor R.H."/>
        </authorList>
    </citation>
    <scope>NUCLEOTIDE SEQUENCE [LARGE SCALE GENOMIC DNA]</scope>
    <source>
        <strain evidence="4 5">NRRL 20459</strain>
    </source>
</reference>
<dbReference type="InterPro" id="IPR012334">
    <property type="entry name" value="Pectin_lyas_fold"/>
</dbReference>
<dbReference type="Proteomes" id="UP000554235">
    <property type="component" value="Unassembled WGS sequence"/>
</dbReference>
<dbReference type="OrthoDB" id="187139at2759"/>
<comment type="caution">
    <text evidence="4">The sequence shown here is derived from an EMBL/GenBank/DDBJ whole genome shotgun (WGS) entry which is preliminary data.</text>
</comment>